<keyword evidence="1" id="KW-0255">Endonuclease</keyword>
<name>A0ABU1VK18_9GAMM</name>
<accession>A0ABU1VK18</accession>
<comment type="caution">
    <text evidence="1">The sequence shown here is derived from an EMBL/GenBank/DDBJ whole genome shotgun (WGS) entry which is preliminary data.</text>
</comment>
<gene>
    <name evidence="1" type="ORF">J2X04_000174</name>
</gene>
<dbReference type="EMBL" id="JAVDVW010000001">
    <property type="protein sequence ID" value="MDR7097827.1"/>
    <property type="molecule type" value="Genomic_DNA"/>
</dbReference>
<keyword evidence="2" id="KW-1185">Reference proteome</keyword>
<dbReference type="InterPro" id="IPR011856">
    <property type="entry name" value="tRNA_endonuc-like_dom_sf"/>
</dbReference>
<protein>
    <submittedName>
        <fullName evidence="1">RecB family endonuclease NucS</fullName>
    </submittedName>
</protein>
<keyword evidence="1" id="KW-0540">Nuclease</keyword>
<evidence type="ECO:0000313" key="2">
    <source>
        <dbReference type="Proteomes" id="UP001267878"/>
    </source>
</evidence>
<dbReference type="GO" id="GO:0004519">
    <property type="term" value="F:endonuclease activity"/>
    <property type="evidence" value="ECO:0007669"/>
    <property type="project" value="UniProtKB-KW"/>
</dbReference>
<proteinExistence type="predicted"/>
<evidence type="ECO:0000313" key="1">
    <source>
        <dbReference type="EMBL" id="MDR7097827.1"/>
    </source>
</evidence>
<dbReference type="Gene3D" id="3.40.1350.10">
    <property type="match status" value="1"/>
</dbReference>
<organism evidence="1 2">
    <name type="scientific">Agrilutibacter niabensis</name>
    <dbReference type="NCBI Taxonomy" id="380628"/>
    <lineage>
        <taxon>Bacteria</taxon>
        <taxon>Pseudomonadati</taxon>
        <taxon>Pseudomonadota</taxon>
        <taxon>Gammaproteobacteria</taxon>
        <taxon>Lysobacterales</taxon>
        <taxon>Lysobacteraceae</taxon>
        <taxon>Agrilutibacter</taxon>
    </lineage>
</organism>
<keyword evidence="1" id="KW-0378">Hydrolase</keyword>
<reference evidence="1 2" key="1">
    <citation type="submission" date="2023-07" db="EMBL/GenBank/DDBJ databases">
        <title>Sorghum-associated microbial communities from plants grown in Nebraska, USA.</title>
        <authorList>
            <person name="Schachtman D."/>
        </authorList>
    </citation>
    <scope>NUCLEOTIDE SEQUENCE [LARGE SCALE GENOMIC DNA]</scope>
    <source>
        <strain evidence="1 2">BE187</strain>
    </source>
</reference>
<dbReference type="Proteomes" id="UP001267878">
    <property type="component" value="Unassembled WGS sequence"/>
</dbReference>
<sequence length="79" mass="8963">MALSTQPLSALDLLAIDEVGNFYVFELKRGRTPDYTMGQLMRYMGWVSQTIGKNRSVQGLSWPSKSARRCVIRSTSYPM</sequence>